<dbReference type="EMBL" id="MFJW01000012">
    <property type="protein sequence ID" value="OGG29897.1"/>
    <property type="molecule type" value="Genomic_DNA"/>
</dbReference>
<evidence type="ECO:0000313" key="2">
    <source>
        <dbReference type="EMBL" id="OGG29897.1"/>
    </source>
</evidence>
<sequence length="134" mass="15544">MKPHDDIRPTAAHRWIEKAQRHYATAMLNHHHGGYRDTTCYFAHQTVEIGLKGFLVAKDIRFPRVHVLPQLLTLCVRADDDFRQFGDGCVALNRYYIEEKYPLDTPVDHTEQDVEEALKISGEILDFIKKKLSP</sequence>
<dbReference type="SMART" id="SM00748">
    <property type="entry name" value="HEPN"/>
    <property type="match status" value="1"/>
</dbReference>
<dbReference type="AlphaFoldDB" id="A0A1F6B013"/>
<dbReference type="Proteomes" id="UP000178461">
    <property type="component" value="Unassembled WGS sequence"/>
</dbReference>
<name>A0A1F6B013_9BACT</name>
<dbReference type="Gene3D" id="1.20.120.330">
    <property type="entry name" value="Nucleotidyltransferases domain 2"/>
    <property type="match status" value="1"/>
</dbReference>
<gene>
    <name evidence="2" type="ORF">A2971_05170</name>
</gene>
<comment type="caution">
    <text evidence="2">The sequence shown here is derived from an EMBL/GenBank/DDBJ whole genome shotgun (WGS) entry which is preliminary data.</text>
</comment>
<organism evidence="2 3">
    <name type="scientific">Candidatus Gottesmanbacteria bacterium RIFCSPLOWO2_01_FULL_46_21</name>
    <dbReference type="NCBI Taxonomy" id="1798393"/>
    <lineage>
        <taxon>Bacteria</taxon>
        <taxon>Candidatus Gottesmaniibacteriota</taxon>
    </lineage>
</organism>
<feature type="domain" description="HEPN" evidence="1">
    <location>
        <begin position="16"/>
        <end position="124"/>
    </location>
</feature>
<protein>
    <recommendedName>
        <fullName evidence="1">HEPN domain-containing protein</fullName>
    </recommendedName>
</protein>
<dbReference type="InterPro" id="IPR007842">
    <property type="entry name" value="HEPN_dom"/>
</dbReference>
<dbReference type="PROSITE" id="PS50910">
    <property type="entry name" value="HEPN"/>
    <property type="match status" value="1"/>
</dbReference>
<evidence type="ECO:0000313" key="3">
    <source>
        <dbReference type="Proteomes" id="UP000178461"/>
    </source>
</evidence>
<accession>A0A1F6B013</accession>
<proteinExistence type="predicted"/>
<evidence type="ECO:0000259" key="1">
    <source>
        <dbReference type="PROSITE" id="PS50910"/>
    </source>
</evidence>
<reference evidence="2 3" key="1">
    <citation type="journal article" date="2016" name="Nat. Commun.">
        <title>Thousands of microbial genomes shed light on interconnected biogeochemical processes in an aquifer system.</title>
        <authorList>
            <person name="Anantharaman K."/>
            <person name="Brown C.T."/>
            <person name="Hug L.A."/>
            <person name="Sharon I."/>
            <person name="Castelle C.J."/>
            <person name="Probst A.J."/>
            <person name="Thomas B.C."/>
            <person name="Singh A."/>
            <person name="Wilkins M.J."/>
            <person name="Karaoz U."/>
            <person name="Brodie E.L."/>
            <person name="Williams K.H."/>
            <person name="Hubbard S.S."/>
            <person name="Banfield J.F."/>
        </authorList>
    </citation>
    <scope>NUCLEOTIDE SEQUENCE [LARGE SCALE GENOMIC DNA]</scope>
</reference>
<dbReference type="Pfam" id="PF05168">
    <property type="entry name" value="HEPN"/>
    <property type="match status" value="1"/>
</dbReference>
<dbReference type="SUPFAM" id="SSF81593">
    <property type="entry name" value="Nucleotidyltransferase substrate binding subunit/domain"/>
    <property type="match status" value="1"/>
</dbReference>